<keyword evidence="3" id="KW-1185">Reference proteome</keyword>
<evidence type="ECO:0000313" key="2">
    <source>
        <dbReference type="EMBL" id="BAJ28069.1"/>
    </source>
</evidence>
<feature type="compositionally biased region" description="Basic residues" evidence="1">
    <location>
        <begin position="105"/>
        <end position="114"/>
    </location>
</feature>
<gene>
    <name evidence="2" type="ordered locus">KSE_22490</name>
</gene>
<sequence length="137" mass="14306">MPAAVGLAVSWRPAGRFAAAGSRAAARVVRGTAGYLGNTPAVCRASSINPCLFELYDRGRTIADALPDLAPDPAEPGGLPGTGPRTSSVPSSTCSPGREADRQRDRRRRSGTRHRPIEVGGGFTAGRRRRGRSPAVT</sequence>
<dbReference type="STRING" id="452652.KSE_22490"/>
<reference evidence="2 3" key="1">
    <citation type="journal article" date="2010" name="DNA Res.">
        <title>Genome sequence of Kitasatospora setae NBRC 14216T: an evolutionary snapshot of the family Streptomycetaceae.</title>
        <authorList>
            <person name="Ichikawa N."/>
            <person name="Oguchi A."/>
            <person name="Ikeda H."/>
            <person name="Ishikawa J."/>
            <person name="Kitani S."/>
            <person name="Watanabe Y."/>
            <person name="Nakamura S."/>
            <person name="Katano Y."/>
            <person name="Kishi E."/>
            <person name="Sasagawa M."/>
            <person name="Ankai A."/>
            <person name="Fukui S."/>
            <person name="Hashimoto Y."/>
            <person name="Kamata S."/>
            <person name="Otoguro M."/>
            <person name="Tanikawa S."/>
            <person name="Nihira T."/>
            <person name="Horinouchi S."/>
            <person name="Ohnishi Y."/>
            <person name="Hayakawa M."/>
            <person name="Kuzuyama T."/>
            <person name="Arisawa A."/>
            <person name="Nomoto F."/>
            <person name="Miura H."/>
            <person name="Takahashi Y."/>
            <person name="Fujita N."/>
        </authorList>
    </citation>
    <scope>NUCLEOTIDE SEQUENCE [LARGE SCALE GENOMIC DNA]</scope>
    <source>
        <strain evidence="3">ATCC 33774 / DSM 43861 / JCM 3304 / KCC A-0304 / NBRC 14216 / KM-6054</strain>
    </source>
</reference>
<proteinExistence type="predicted"/>
<dbReference type="KEGG" id="ksk:KSE_22490"/>
<dbReference type="Proteomes" id="UP000007076">
    <property type="component" value="Chromosome"/>
</dbReference>
<dbReference type="SUPFAM" id="SSF56349">
    <property type="entry name" value="DNA breaking-rejoining enzymes"/>
    <property type="match status" value="1"/>
</dbReference>
<feature type="region of interest" description="Disordered" evidence="1">
    <location>
        <begin position="66"/>
        <end position="137"/>
    </location>
</feature>
<organism evidence="2 3">
    <name type="scientific">Kitasatospora setae (strain ATCC 33774 / DSM 43861 / JCM 3304 / KCC A-0304 / NBRC 14216 / KM-6054)</name>
    <name type="common">Streptomyces setae</name>
    <dbReference type="NCBI Taxonomy" id="452652"/>
    <lineage>
        <taxon>Bacteria</taxon>
        <taxon>Bacillati</taxon>
        <taxon>Actinomycetota</taxon>
        <taxon>Actinomycetes</taxon>
        <taxon>Kitasatosporales</taxon>
        <taxon>Streptomycetaceae</taxon>
        <taxon>Kitasatospora</taxon>
    </lineage>
</organism>
<dbReference type="Gene3D" id="1.10.132.120">
    <property type="match status" value="1"/>
</dbReference>
<dbReference type="HOGENOM" id="CLU_1862512_0_0_11"/>
<feature type="compositionally biased region" description="Polar residues" evidence="1">
    <location>
        <begin position="84"/>
        <end position="95"/>
    </location>
</feature>
<dbReference type="InterPro" id="IPR011010">
    <property type="entry name" value="DNA_brk_join_enz"/>
</dbReference>
<name>E4NA38_KITSK</name>
<feature type="compositionally biased region" description="Basic residues" evidence="1">
    <location>
        <begin position="126"/>
        <end position="137"/>
    </location>
</feature>
<evidence type="ECO:0000256" key="1">
    <source>
        <dbReference type="SAM" id="MobiDB-lite"/>
    </source>
</evidence>
<dbReference type="AlphaFoldDB" id="E4NA38"/>
<protein>
    <submittedName>
        <fullName evidence="2">Uncharacterized protein</fullName>
    </submittedName>
</protein>
<dbReference type="GO" id="GO:0003677">
    <property type="term" value="F:DNA binding"/>
    <property type="evidence" value="ECO:0007669"/>
    <property type="project" value="InterPro"/>
</dbReference>
<dbReference type="eggNOG" id="COG3569">
    <property type="taxonomic scope" value="Bacteria"/>
</dbReference>
<dbReference type="EMBL" id="AP010968">
    <property type="protein sequence ID" value="BAJ28069.1"/>
    <property type="molecule type" value="Genomic_DNA"/>
</dbReference>
<accession>E4NA38</accession>
<evidence type="ECO:0000313" key="3">
    <source>
        <dbReference type="Proteomes" id="UP000007076"/>
    </source>
</evidence>